<evidence type="ECO:0000313" key="7">
    <source>
        <dbReference type="Proteomes" id="UP001183246"/>
    </source>
</evidence>
<comment type="subcellular location">
    <subcellularLocation>
        <location evidence="5">Cell membrane</location>
        <topology evidence="5">Multi-pass membrane protein</topology>
    </subcellularLocation>
    <subcellularLocation>
        <location evidence="1">Membrane</location>
        <topology evidence="1">Multi-pass membrane protein</topology>
    </subcellularLocation>
</comment>
<proteinExistence type="inferred from homology"/>
<protein>
    <recommendedName>
        <fullName evidence="5">Probable membrane transporter protein</fullName>
    </recommendedName>
</protein>
<gene>
    <name evidence="6" type="ORF">RM590_04840</name>
</gene>
<keyword evidence="3 5" id="KW-1133">Transmembrane helix</keyword>
<comment type="similarity">
    <text evidence="5">Belongs to the 4-toluene sulfonate uptake permease (TSUP) (TC 2.A.102) family.</text>
</comment>
<name>A0ABU2MM10_9ACTN</name>
<comment type="caution">
    <text evidence="6">The sequence shown here is derived from an EMBL/GenBank/DDBJ whole genome shotgun (WGS) entry which is preliminary data.</text>
</comment>
<evidence type="ECO:0000256" key="5">
    <source>
        <dbReference type="RuleBase" id="RU363041"/>
    </source>
</evidence>
<keyword evidence="2 5" id="KW-0812">Transmembrane</keyword>
<keyword evidence="5" id="KW-1003">Cell membrane</keyword>
<evidence type="ECO:0000313" key="6">
    <source>
        <dbReference type="EMBL" id="MDT0341963.1"/>
    </source>
</evidence>
<dbReference type="Proteomes" id="UP001183246">
    <property type="component" value="Unassembled WGS sequence"/>
</dbReference>
<dbReference type="RefSeq" id="WP_311703409.1">
    <property type="nucleotide sequence ID" value="NZ_JAVREL010000002.1"/>
</dbReference>
<evidence type="ECO:0000256" key="1">
    <source>
        <dbReference type="ARBA" id="ARBA00004141"/>
    </source>
</evidence>
<dbReference type="EMBL" id="JAVREL010000002">
    <property type="protein sequence ID" value="MDT0341963.1"/>
    <property type="molecule type" value="Genomic_DNA"/>
</dbReference>
<reference evidence="7" key="1">
    <citation type="submission" date="2023-07" db="EMBL/GenBank/DDBJ databases">
        <title>30 novel species of actinomycetes from the DSMZ collection.</title>
        <authorList>
            <person name="Nouioui I."/>
        </authorList>
    </citation>
    <scope>NUCLEOTIDE SEQUENCE [LARGE SCALE GENOMIC DNA]</scope>
    <source>
        <strain evidence="7">DSM 44938</strain>
    </source>
</reference>
<evidence type="ECO:0000256" key="3">
    <source>
        <dbReference type="ARBA" id="ARBA00022989"/>
    </source>
</evidence>
<feature type="transmembrane region" description="Helical" evidence="5">
    <location>
        <begin position="34"/>
        <end position="52"/>
    </location>
</feature>
<evidence type="ECO:0000256" key="4">
    <source>
        <dbReference type="ARBA" id="ARBA00023136"/>
    </source>
</evidence>
<evidence type="ECO:0000256" key="2">
    <source>
        <dbReference type="ARBA" id="ARBA00022692"/>
    </source>
</evidence>
<dbReference type="InterPro" id="IPR002781">
    <property type="entry name" value="TM_pro_TauE-like"/>
</dbReference>
<dbReference type="Pfam" id="PF01925">
    <property type="entry name" value="TauE"/>
    <property type="match status" value="1"/>
</dbReference>
<accession>A0ABU2MM10</accession>
<keyword evidence="4 5" id="KW-0472">Membrane</keyword>
<feature type="transmembrane region" description="Helical" evidence="5">
    <location>
        <begin position="160"/>
        <end position="177"/>
    </location>
</feature>
<keyword evidence="7" id="KW-1185">Reference proteome</keyword>
<sequence length="179" mass="18256">MDFGGPRPPAGRPARAPVRGRRPRSWVAARLSEPVLLIGMGLLVSAAVLLVMRGTRAPALRGARGALAAGAASGFMNSSAGVGGPAVSLYAVNAGWTVRQFVPNAMFYGVVVNALSVAANGVPRLTTPEWLVIAAGIGAGAVIGKALLELVPEKRARPIVLLLSLAGGFTTLAKGLWSL</sequence>
<feature type="transmembrane region" description="Helical" evidence="5">
    <location>
        <begin position="130"/>
        <end position="148"/>
    </location>
</feature>
<organism evidence="6 7">
    <name type="scientific">Streptomyces litchfieldiae</name>
    <dbReference type="NCBI Taxonomy" id="3075543"/>
    <lineage>
        <taxon>Bacteria</taxon>
        <taxon>Bacillati</taxon>
        <taxon>Actinomycetota</taxon>
        <taxon>Actinomycetes</taxon>
        <taxon>Kitasatosporales</taxon>
        <taxon>Streptomycetaceae</taxon>
        <taxon>Streptomyces</taxon>
    </lineage>
</organism>